<evidence type="ECO:0000256" key="2">
    <source>
        <dbReference type="ARBA" id="ARBA00022801"/>
    </source>
</evidence>
<dbReference type="PANTHER" id="PTHR31828:SF1">
    <property type="entry name" value="PHOSPHOLIPASE A1-IIGAMMA"/>
    <property type="match status" value="1"/>
</dbReference>
<proteinExistence type="inferred from homology"/>
<name>A0A6J1EFP2_CUCMO</name>
<dbReference type="GO" id="GO:0008970">
    <property type="term" value="F:phospholipase A1 activity"/>
    <property type="evidence" value="ECO:0007669"/>
    <property type="project" value="UniProtKB-UniRule"/>
</dbReference>
<dbReference type="AlphaFoldDB" id="A0A6J1EFP2"/>
<comment type="similarity">
    <text evidence="1 5">Belongs to the AB hydrolase superfamily. Lipase family.</text>
</comment>
<reference evidence="8" key="1">
    <citation type="submission" date="2025-08" db="UniProtKB">
        <authorList>
            <consortium name="RefSeq"/>
        </authorList>
    </citation>
    <scope>IDENTIFICATION</scope>
    <source>
        <tissue evidence="8">Young leaves</tissue>
    </source>
</reference>
<dbReference type="CDD" id="cd00519">
    <property type="entry name" value="Lipase_3"/>
    <property type="match status" value="1"/>
</dbReference>
<dbReference type="RefSeq" id="XP_022926619.1">
    <property type="nucleotide sequence ID" value="XM_023070851.1"/>
</dbReference>
<dbReference type="InterPro" id="IPR029058">
    <property type="entry name" value="AB_hydrolase_fold"/>
</dbReference>
<dbReference type="Gene3D" id="3.40.50.1820">
    <property type="entry name" value="alpha/beta hydrolase"/>
    <property type="match status" value="1"/>
</dbReference>
<sequence>MNCNSQRRVGIKCGRKLVVWGCFGNKKKSKTTMDKRSSSANTTGKNNWRQLIGSNNWEGLLEPLQIELRRYILHYGQMAQATYDTFNTEKASKFAGSSRYSKQDFFAKVGLEKGNPFKYSVTKFLYATSQVKVPDAFIVRPLSREAWSKESNWIGYVAVATDEGAAELGRRDIVIAWRGTVRSLEWIDDMEFVLTSAPQIFGQSSDVRVHQGWHSIYTSDDRRSPFAKTSVRSQVLSEVKRLVEQYKDEETSIVTTGHSLGAAIATLNAVDIVANGLNIPGSRQPKAAPIPVTSFVFASPRVGDSDFKRVFSELKDVHVLRVKNAMDVVPNYPIIGYSDVGEELEIDTRKSKYLKSPGSLSSWHNLEGYLHGVAGTQGSKGGFKLEIERDIALVNKSLDALKEEHLVPVAWRCLQNKGMVQQSDGSWKLMDNEEEHEF</sequence>
<evidence type="ECO:0000259" key="6">
    <source>
        <dbReference type="Pfam" id="PF01764"/>
    </source>
</evidence>
<keyword evidence="2 5" id="KW-0378">Hydrolase</keyword>
<keyword evidence="4 5" id="KW-0443">Lipid metabolism</keyword>
<dbReference type="GO" id="GO:0005737">
    <property type="term" value="C:cytoplasm"/>
    <property type="evidence" value="ECO:0007669"/>
    <property type="project" value="UniProtKB-ARBA"/>
</dbReference>
<dbReference type="GeneID" id="111433697"/>
<dbReference type="InterPro" id="IPR033556">
    <property type="entry name" value="PLA"/>
</dbReference>
<evidence type="ECO:0000256" key="3">
    <source>
        <dbReference type="ARBA" id="ARBA00022963"/>
    </source>
</evidence>
<dbReference type="FunFam" id="3.40.50.1820:FF:000065">
    <property type="entry name" value="Phospholipase A1-II 3"/>
    <property type="match status" value="1"/>
</dbReference>
<accession>A0A6J1EFP2</accession>
<evidence type="ECO:0000313" key="7">
    <source>
        <dbReference type="Proteomes" id="UP000504609"/>
    </source>
</evidence>
<keyword evidence="3 5" id="KW-0442">Lipid degradation</keyword>
<dbReference type="EC" id="3.1.1.-" evidence="5"/>
<evidence type="ECO:0000313" key="8">
    <source>
        <dbReference type="RefSeq" id="XP_022926619.1"/>
    </source>
</evidence>
<dbReference type="Pfam" id="PF01764">
    <property type="entry name" value="Lipase_3"/>
    <property type="match status" value="1"/>
</dbReference>
<gene>
    <name evidence="8" type="primary">LOC111433697</name>
</gene>
<dbReference type="SUPFAM" id="SSF53474">
    <property type="entry name" value="alpha/beta-Hydrolases"/>
    <property type="match status" value="1"/>
</dbReference>
<evidence type="ECO:0000256" key="5">
    <source>
        <dbReference type="RuleBase" id="RU367093"/>
    </source>
</evidence>
<evidence type="ECO:0000256" key="4">
    <source>
        <dbReference type="ARBA" id="ARBA00023098"/>
    </source>
</evidence>
<evidence type="ECO:0000256" key="1">
    <source>
        <dbReference type="ARBA" id="ARBA00010701"/>
    </source>
</evidence>
<dbReference type="Proteomes" id="UP000504609">
    <property type="component" value="Unplaced"/>
</dbReference>
<dbReference type="GO" id="GO:0016042">
    <property type="term" value="P:lipid catabolic process"/>
    <property type="evidence" value="ECO:0007669"/>
    <property type="project" value="UniProtKB-UniRule"/>
</dbReference>
<protein>
    <recommendedName>
        <fullName evidence="5">Phospholipase A1</fullName>
        <ecNumber evidence="5">3.1.1.-</ecNumber>
    </recommendedName>
</protein>
<dbReference type="InterPro" id="IPR002921">
    <property type="entry name" value="Fungal_lipase-type"/>
</dbReference>
<dbReference type="KEGG" id="cmos:111433697"/>
<feature type="domain" description="Fungal lipase-type" evidence="6">
    <location>
        <begin position="174"/>
        <end position="335"/>
    </location>
</feature>
<dbReference type="PANTHER" id="PTHR31828">
    <property type="entry name" value="PHOSPHOLIPASE A1-IIGAMMA"/>
    <property type="match status" value="1"/>
</dbReference>
<keyword evidence="7" id="KW-1185">Reference proteome</keyword>
<comment type="function">
    <text evidence="5">Acylhydrolase that catalyzes the hydrolysis of phospholipids at the sn-1 position.</text>
</comment>
<organism evidence="7 8">
    <name type="scientific">Cucurbita moschata</name>
    <name type="common">Winter crookneck squash</name>
    <name type="synonym">Cucurbita pepo var. moschata</name>
    <dbReference type="NCBI Taxonomy" id="3662"/>
    <lineage>
        <taxon>Eukaryota</taxon>
        <taxon>Viridiplantae</taxon>
        <taxon>Streptophyta</taxon>
        <taxon>Embryophyta</taxon>
        <taxon>Tracheophyta</taxon>
        <taxon>Spermatophyta</taxon>
        <taxon>Magnoliopsida</taxon>
        <taxon>eudicotyledons</taxon>
        <taxon>Gunneridae</taxon>
        <taxon>Pentapetalae</taxon>
        <taxon>rosids</taxon>
        <taxon>fabids</taxon>
        <taxon>Cucurbitales</taxon>
        <taxon>Cucurbitaceae</taxon>
        <taxon>Cucurbiteae</taxon>
        <taxon>Cucurbita</taxon>
    </lineage>
</organism>